<dbReference type="InterPro" id="IPR036390">
    <property type="entry name" value="WH_DNA-bd_sf"/>
</dbReference>
<dbReference type="EMBL" id="JAVRRT010000017">
    <property type="protein sequence ID" value="KAK5165056.1"/>
    <property type="molecule type" value="Genomic_DNA"/>
</dbReference>
<comment type="caution">
    <text evidence="1">The sequence shown here is derived from an EMBL/GenBank/DDBJ whole genome shotgun (WGS) entry which is preliminary data.</text>
</comment>
<sequence>MPSFAVDSLRNLAAHHIPTDEAERKALYDAAQSLMYKVESGQDTAQRLYHGHLPLATAQTGMDLNLFRFLADHSNTSFSTRELANITGCEHYLLLRLLRFYASHGMVRQVDSDTFTASNITHNLALPSTAAGIKH</sequence>
<dbReference type="PANTHER" id="PTHR43712">
    <property type="entry name" value="PUTATIVE (AFU_ORTHOLOGUE AFUA_4G14580)-RELATED"/>
    <property type="match status" value="1"/>
</dbReference>
<evidence type="ECO:0000313" key="1">
    <source>
        <dbReference type="EMBL" id="KAK5165056.1"/>
    </source>
</evidence>
<dbReference type="PANTHER" id="PTHR43712:SF1">
    <property type="entry name" value="HYPOTHETICAL O-METHYLTRANSFERASE (EUROFUNG)-RELATED"/>
    <property type="match status" value="1"/>
</dbReference>
<dbReference type="Proteomes" id="UP001337655">
    <property type="component" value="Unassembled WGS sequence"/>
</dbReference>
<gene>
    <name evidence="1" type="ORF">LTR77_009153</name>
</gene>
<protein>
    <submittedName>
        <fullName evidence="1">Uncharacterized protein</fullName>
    </submittedName>
</protein>
<name>A0AAV9NYL9_9PEZI</name>
<dbReference type="InterPro" id="IPR036388">
    <property type="entry name" value="WH-like_DNA-bd_sf"/>
</dbReference>
<reference evidence="1 2" key="1">
    <citation type="submission" date="2023-08" db="EMBL/GenBank/DDBJ databases">
        <title>Black Yeasts Isolated from many extreme environments.</title>
        <authorList>
            <person name="Coleine C."/>
            <person name="Stajich J.E."/>
            <person name="Selbmann L."/>
        </authorList>
    </citation>
    <scope>NUCLEOTIDE SEQUENCE [LARGE SCALE GENOMIC DNA]</scope>
    <source>
        <strain evidence="1 2">CCFEE 5935</strain>
    </source>
</reference>
<proteinExistence type="predicted"/>
<accession>A0AAV9NYL9</accession>
<dbReference type="SUPFAM" id="SSF46785">
    <property type="entry name" value="Winged helix' DNA-binding domain"/>
    <property type="match status" value="1"/>
</dbReference>
<evidence type="ECO:0000313" key="2">
    <source>
        <dbReference type="Proteomes" id="UP001337655"/>
    </source>
</evidence>
<dbReference type="GeneID" id="89930485"/>
<dbReference type="AlphaFoldDB" id="A0AAV9NYL9"/>
<dbReference type="RefSeq" id="XP_064655199.1">
    <property type="nucleotide sequence ID" value="XM_064806382.1"/>
</dbReference>
<keyword evidence="2" id="KW-1185">Reference proteome</keyword>
<dbReference type="Gene3D" id="1.10.10.10">
    <property type="entry name" value="Winged helix-like DNA-binding domain superfamily/Winged helix DNA-binding domain"/>
    <property type="match status" value="1"/>
</dbReference>
<organism evidence="1 2">
    <name type="scientific">Saxophila tyrrhenica</name>
    <dbReference type="NCBI Taxonomy" id="1690608"/>
    <lineage>
        <taxon>Eukaryota</taxon>
        <taxon>Fungi</taxon>
        <taxon>Dikarya</taxon>
        <taxon>Ascomycota</taxon>
        <taxon>Pezizomycotina</taxon>
        <taxon>Dothideomycetes</taxon>
        <taxon>Dothideomycetidae</taxon>
        <taxon>Mycosphaerellales</taxon>
        <taxon>Extremaceae</taxon>
        <taxon>Saxophila</taxon>
    </lineage>
</organism>